<evidence type="ECO:0000313" key="2">
    <source>
        <dbReference type="Proteomes" id="UP000076586"/>
    </source>
</evidence>
<dbReference type="AlphaFoldDB" id="A0A170Z388"/>
<accession>A0A170Z388</accession>
<dbReference type="InterPro" id="IPR038636">
    <property type="entry name" value="Wzi_sf"/>
</dbReference>
<proteinExistence type="predicted"/>
<dbReference type="Gene3D" id="2.40.160.130">
    <property type="entry name" value="Capsule assembly protein Wzi"/>
    <property type="match status" value="1"/>
</dbReference>
<dbReference type="Proteomes" id="UP000076586">
    <property type="component" value="Unassembled WGS sequence"/>
</dbReference>
<dbReference type="Pfam" id="PF14052">
    <property type="entry name" value="Caps_assemb_Wzi"/>
    <property type="match status" value="1"/>
</dbReference>
<protein>
    <submittedName>
        <fullName evidence="1">Capsule assembly protein Wzi</fullName>
    </submittedName>
</protein>
<sequence length="475" mass="52965">MLLITQMQKQLSFLLFILYTITPLFAQKDSLQYDLQLMTLTSSGKYAPFWQQSIRYGSVLSSPNSTNILVGVCKEPGNAPQLLKYGYKATLLLQTDYKQTNTRFQELYVQGKLSAFDLVFGQREEYLGCQDSVLSCGGILFSKNARPMPKLTAGIEHFTPLPYSFGLLEVRGAIAHGWFTDNTYMKGVYLHHLYGYLRVGGKLPIHVSYGVDHVAQWGGYNAEQGRQPSGFGDFIRIIQGKQGGSNALNTDKINALGNHIISQSLKVESRLGAVNLSAYWQNISEDGPIELIGTTMNAPDGLWGITLRTERFRFLKGILYEYLQTTDQSGPINEKDGIVYGGTDGYFTNGVYQSGWNYFNRTIGTPFISSPFYNQNGILYTSNSRVQVHHFGAEGELSGCSYLLLASFSKNYGAYYAPFPSMVRNTSLLLEVHKSFPRFYGLEAGCSLAADFGKLYGNSTSCMITLRKRGILTCY</sequence>
<evidence type="ECO:0000313" key="1">
    <source>
        <dbReference type="EMBL" id="GAT62298.1"/>
    </source>
</evidence>
<reference evidence="2" key="2">
    <citation type="journal article" date="2017" name="Genome Announc.">
        <title>Draft genome sequence of Paludibacter jiangxiensis NM7(T), a propionate-producing fermentative bacterium.</title>
        <authorList>
            <person name="Qiu Y.-L."/>
            <person name="Tourlousse D.M."/>
            <person name="Matsuura N."/>
            <person name="Ohashi A."/>
            <person name="Sekiguchi Y."/>
        </authorList>
    </citation>
    <scope>NUCLEOTIDE SEQUENCE [LARGE SCALE GENOMIC DNA]</scope>
    <source>
        <strain evidence="2">NM7</strain>
    </source>
</reference>
<dbReference type="EMBL" id="BDCR01000001">
    <property type="protein sequence ID" value="GAT62298.1"/>
    <property type="molecule type" value="Genomic_DNA"/>
</dbReference>
<gene>
    <name evidence="1" type="ORF">PJIAN_1891</name>
</gene>
<keyword evidence="2" id="KW-1185">Reference proteome</keyword>
<dbReference type="InterPro" id="IPR026950">
    <property type="entry name" value="Caps_assemb_Wzi"/>
</dbReference>
<reference evidence="2" key="1">
    <citation type="submission" date="2016-04" db="EMBL/GenBank/DDBJ databases">
        <title>Draft genome sequence of Paludibacter jiangxiensis strain NM7.</title>
        <authorList>
            <person name="Qiu Y."/>
            <person name="Matsuura N."/>
            <person name="Ohashi A."/>
            <person name="Tourlousse M.D."/>
            <person name="Sekiguchi Y."/>
        </authorList>
    </citation>
    <scope>NUCLEOTIDE SEQUENCE [LARGE SCALE GENOMIC DNA]</scope>
    <source>
        <strain evidence="2">NM7</strain>
    </source>
</reference>
<comment type="caution">
    <text evidence="1">The sequence shown here is derived from an EMBL/GenBank/DDBJ whole genome shotgun (WGS) entry which is preliminary data.</text>
</comment>
<organism evidence="1 2">
    <name type="scientific">Paludibacter jiangxiensis</name>
    <dbReference type="NCBI Taxonomy" id="681398"/>
    <lineage>
        <taxon>Bacteria</taxon>
        <taxon>Pseudomonadati</taxon>
        <taxon>Bacteroidota</taxon>
        <taxon>Bacteroidia</taxon>
        <taxon>Bacteroidales</taxon>
        <taxon>Paludibacteraceae</taxon>
        <taxon>Paludibacter</taxon>
    </lineage>
</organism>
<dbReference type="STRING" id="681398.PJIAN_1891"/>
<name>A0A170Z388_9BACT</name>